<sequence length="146" mass="16065">MALLLDTNVVSAARRPDRQDEAFRLFLRDYDIGEAFISSVTLMEIRFGIQREEGRDPEFARDLTRWLDKIVLPVFDGRVLDFSREAALAAGTLPTAQKRPTADAMIAATALTHGLAVATCNVADFLPLGVQLVNPWTYSATSNPIG</sequence>
<organism evidence="10 11">
    <name type="scientific">Novosphingobium resinovorum</name>
    <dbReference type="NCBI Taxonomy" id="158500"/>
    <lineage>
        <taxon>Bacteria</taxon>
        <taxon>Pseudomonadati</taxon>
        <taxon>Pseudomonadota</taxon>
        <taxon>Alphaproteobacteria</taxon>
        <taxon>Sphingomonadales</taxon>
        <taxon>Sphingomonadaceae</taxon>
        <taxon>Novosphingobium</taxon>
    </lineage>
</organism>
<protein>
    <recommendedName>
        <fullName evidence="8">Ribonuclease VapC</fullName>
        <shortName evidence="8">RNase VapC</shortName>
        <ecNumber evidence="8">3.1.-.-</ecNumber>
    </recommendedName>
    <alternativeName>
        <fullName evidence="8">Toxin VapC</fullName>
    </alternativeName>
</protein>
<feature type="binding site" evidence="8">
    <location>
        <position position="103"/>
    </location>
    <ligand>
        <name>Mg(2+)</name>
        <dbReference type="ChEBI" id="CHEBI:18420"/>
    </ligand>
</feature>
<dbReference type="GO" id="GO:0016787">
    <property type="term" value="F:hydrolase activity"/>
    <property type="evidence" value="ECO:0007669"/>
    <property type="project" value="UniProtKB-KW"/>
</dbReference>
<dbReference type="InterPro" id="IPR029060">
    <property type="entry name" value="PIN-like_dom_sf"/>
</dbReference>
<dbReference type="Pfam" id="PF01850">
    <property type="entry name" value="PIN"/>
    <property type="match status" value="1"/>
</dbReference>
<name>A0A1D8A6M2_9SPHN</name>
<evidence type="ECO:0000256" key="7">
    <source>
        <dbReference type="ARBA" id="ARBA00038093"/>
    </source>
</evidence>
<keyword evidence="2 8" id="KW-1277">Toxin-antitoxin system</keyword>
<keyword evidence="3 8" id="KW-0540">Nuclease</keyword>
<keyword evidence="5 8" id="KW-0378">Hydrolase</keyword>
<keyword evidence="11" id="KW-1185">Reference proteome</keyword>
<dbReference type="GO" id="GO:0090729">
    <property type="term" value="F:toxin activity"/>
    <property type="evidence" value="ECO:0007669"/>
    <property type="project" value="UniProtKB-KW"/>
</dbReference>
<keyword evidence="6 8" id="KW-0460">Magnesium</keyword>
<dbReference type="PANTHER" id="PTHR33653:SF1">
    <property type="entry name" value="RIBONUCLEASE VAPC2"/>
    <property type="match status" value="1"/>
</dbReference>
<feature type="domain" description="PIN" evidence="9">
    <location>
        <begin position="4"/>
        <end position="121"/>
    </location>
</feature>
<dbReference type="CDD" id="cd18746">
    <property type="entry name" value="PIN_VapC4-5_FitB-like"/>
    <property type="match status" value="1"/>
</dbReference>
<evidence type="ECO:0000256" key="4">
    <source>
        <dbReference type="ARBA" id="ARBA00022723"/>
    </source>
</evidence>
<dbReference type="InterPro" id="IPR002716">
    <property type="entry name" value="PIN_dom"/>
</dbReference>
<dbReference type="HAMAP" id="MF_00265">
    <property type="entry name" value="VapC_Nob1"/>
    <property type="match status" value="1"/>
</dbReference>
<gene>
    <name evidence="8" type="primary">vapC</name>
    <name evidence="10" type="ORF">BES08_14125</name>
</gene>
<dbReference type="GO" id="GO:0000287">
    <property type="term" value="F:magnesium ion binding"/>
    <property type="evidence" value="ECO:0007669"/>
    <property type="project" value="UniProtKB-UniRule"/>
</dbReference>
<accession>A0A1D8A6M2</accession>
<dbReference type="SUPFAM" id="SSF88723">
    <property type="entry name" value="PIN domain-like"/>
    <property type="match status" value="1"/>
</dbReference>
<evidence type="ECO:0000256" key="1">
    <source>
        <dbReference type="ARBA" id="ARBA00001946"/>
    </source>
</evidence>
<evidence type="ECO:0000256" key="5">
    <source>
        <dbReference type="ARBA" id="ARBA00022801"/>
    </source>
</evidence>
<dbReference type="KEGG" id="nre:BES08_14125"/>
<evidence type="ECO:0000256" key="2">
    <source>
        <dbReference type="ARBA" id="ARBA00022649"/>
    </source>
</evidence>
<dbReference type="GO" id="GO:0004540">
    <property type="term" value="F:RNA nuclease activity"/>
    <property type="evidence" value="ECO:0007669"/>
    <property type="project" value="InterPro"/>
</dbReference>
<evidence type="ECO:0000259" key="9">
    <source>
        <dbReference type="Pfam" id="PF01850"/>
    </source>
</evidence>
<dbReference type="InterPro" id="IPR050556">
    <property type="entry name" value="Type_II_TA_system_RNase"/>
</dbReference>
<evidence type="ECO:0000313" key="11">
    <source>
        <dbReference type="Proteomes" id="UP000094626"/>
    </source>
</evidence>
<dbReference type="Gene3D" id="3.40.50.1010">
    <property type="entry name" value="5'-nuclease"/>
    <property type="match status" value="1"/>
</dbReference>
<dbReference type="RefSeq" id="WP_069708670.1">
    <property type="nucleotide sequence ID" value="NZ_CP017075.1"/>
</dbReference>
<dbReference type="EMBL" id="CP017075">
    <property type="protein sequence ID" value="AOR77763.1"/>
    <property type="molecule type" value="Genomic_DNA"/>
</dbReference>
<dbReference type="Proteomes" id="UP000094626">
    <property type="component" value="Chromosome"/>
</dbReference>
<evidence type="ECO:0000256" key="8">
    <source>
        <dbReference type="HAMAP-Rule" id="MF_00265"/>
    </source>
</evidence>
<proteinExistence type="inferred from homology"/>
<evidence type="ECO:0000313" key="10">
    <source>
        <dbReference type="EMBL" id="AOR77763.1"/>
    </source>
</evidence>
<evidence type="ECO:0000256" key="3">
    <source>
        <dbReference type="ARBA" id="ARBA00022722"/>
    </source>
</evidence>
<keyword evidence="8" id="KW-0800">Toxin</keyword>
<dbReference type="InterPro" id="IPR022907">
    <property type="entry name" value="VapC_family"/>
</dbReference>
<dbReference type="EC" id="3.1.-.-" evidence="8"/>
<comment type="function">
    <text evidence="8">Toxic component of a toxin-antitoxin (TA) system. An RNase.</text>
</comment>
<comment type="similarity">
    <text evidence="7 8">Belongs to the PINc/VapC protein family.</text>
</comment>
<keyword evidence="4 8" id="KW-0479">Metal-binding</keyword>
<dbReference type="OrthoDB" id="9796690at2"/>
<reference evidence="11" key="1">
    <citation type="journal article" date="2017" name="J. Biotechnol.">
        <title>Complete genome sequence of Novosphingobium resinovorum SA1, a versatile xenobiotic-degrading bacterium capable of utilizing sulfanilic acid.</title>
        <authorList>
            <person name="Hegedus B."/>
            <person name="Kos P.B."/>
            <person name="Balint B."/>
            <person name="Maroti G."/>
            <person name="Gan H.M."/>
            <person name="Perei K."/>
            <person name="Rakhely G."/>
        </authorList>
    </citation>
    <scope>NUCLEOTIDE SEQUENCE [LARGE SCALE GENOMIC DNA]</scope>
    <source>
        <strain evidence="11">SA1</strain>
    </source>
</reference>
<dbReference type="AlphaFoldDB" id="A0A1D8A6M2"/>
<comment type="cofactor">
    <cofactor evidence="1 8">
        <name>Mg(2+)</name>
        <dbReference type="ChEBI" id="CHEBI:18420"/>
    </cofactor>
</comment>
<evidence type="ECO:0000256" key="6">
    <source>
        <dbReference type="ARBA" id="ARBA00022842"/>
    </source>
</evidence>
<dbReference type="PANTHER" id="PTHR33653">
    <property type="entry name" value="RIBONUCLEASE VAPC2"/>
    <property type="match status" value="1"/>
</dbReference>
<feature type="binding site" evidence="8">
    <location>
        <position position="6"/>
    </location>
    <ligand>
        <name>Mg(2+)</name>
        <dbReference type="ChEBI" id="CHEBI:18420"/>
    </ligand>
</feature>